<feature type="domain" description="C2" evidence="4">
    <location>
        <begin position="33"/>
        <end position="154"/>
    </location>
</feature>
<feature type="region of interest" description="Disordered" evidence="3">
    <location>
        <begin position="189"/>
        <end position="212"/>
    </location>
</feature>
<evidence type="ECO:0000259" key="4">
    <source>
        <dbReference type="PROSITE" id="PS50004"/>
    </source>
</evidence>
<evidence type="ECO:0000313" key="5">
    <source>
        <dbReference type="EMBL" id="CAG5129656.1"/>
    </source>
</evidence>
<proteinExistence type="predicted"/>
<feature type="non-terminal residue" evidence="5">
    <location>
        <position position="1"/>
    </location>
</feature>
<dbReference type="SMART" id="SM00239">
    <property type="entry name" value="C2"/>
    <property type="match status" value="1"/>
</dbReference>
<dbReference type="Pfam" id="PF00168">
    <property type="entry name" value="C2"/>
    <property type="match status" value="1"/>
</dbReference>
<reference evidence="5" key="1">
    <citation type="submission" date="2021-04" db="EMBL/GenBank/DDBJ databases">
        <authorList>
            <consortium name="Molecular Ecology Group"/>
        </authorList>
    </citation>
    <scope>NUCLEOTIDE SEQUENCE</scope>
</reference>
<sequence length="212" mass="23472">LPSSQSPDLQGRGGKRRILPRTPIEIKRGSRQTIGEIQIKLFYQPSRSTLAITVLKAKNIASVNNTESLNPSPFVVISLVPGKSHDSLETELKTSTSHPEWEQTFLLDSISLTELASKALQLTVWSYEDGCDIFVGEVLLDLAQAQLDNQPQWYTLEEHDENSAQLPHRRRSHSASMSASWTSGSSALVSPSVSPEVPSHRHHIHRYSPSSA</sequence>
<dbReference type="Proteomes" id="UP000678393">
    <property type="component" value="Unassembled WGS sequence"/>
</dbReference>
<evidence type="ECO:0000256" key="1">
    <source>
        <dbReference type="ARBA" id="ARBA00023018"/>
    </source>
</evidence>
<dbReference type="OrthoDB" id="420032at2759"/>
<evidence type="ECO:0000256" key="2">
    <source>
        <dbReference type="ARBA" id="ARBA00034103"/>
    </source>
</evidence>
<keyword evidence="6" id="KW-1185">Reference proteome</keyword>
<dbReference type="InterPro" id="IPR035892">
    <property type="entry name" value="C2_domain_sf"/>
</dbReference>
<dbReference type="GO" id="GO:0031267">
    <property type="term" value="F:small GTPase binding"/>
    <property type="evidence" value="ECO:0007669"/>
    <property type="project" value="InterPro"/>
</dbReference>
<accession>A0A8S3ZQL5</accession>
<dbReference type="AlphaFoldDB" id="A0A8S3ZQL5"/>
<protein>
    <recommendedName>
        <fullName evidence="4">C2 domain-containing protein</fullName>
    </recommendedName>
</protein>
<dbReference type="EMBL" id="CAJHNH020003613">
    <property type="protein sequence ID" value="CAG5129656.1"/>
    <property type="molecule type" value="Genomic_DNA"/>
</dbReference>
<dbReference type="GO" id="GO:0045202">
    <property type="term" value="C:synapse"/>
    <property type="evidence" value="ECO:0007669"/>
    <property type="project" value="UniProtKB-SubCell"/>
</dbReference>
<dbReference type="PROSITE" id="PS50004">
    <property type="entry name" value="C2"/>
    <property type="match status" value="1"/>
</dbReference>
<dbReference type="GO" id="GO:0016020">
    <property type="term" value="C:membrane"/>
    <property type="evidence" value="ECO:0007669"/>
    <property type="project" value="InterPro"/>
</dbReference>
<dbReference type="Gene3D" id="2.60.40.150">
    <property type="entry name" value="C2 domain"/>
    <property type="match status" value="1"/>
</dbReference>
<comment type="caution">
    <text evidence="5">The sequence shown here is derived from an EMBL/GenBank/DDBJ whole genome shotgun (WGS) entry which is preliminary data.</text>
</comment>
<comment type="subcellular location">
    <subcellularLocation>
        <location evidence="2">Synapse</location>
    </subcellularLocation>
</comment>
<evidence type="ECO:0000256" key="3">
    <source>
        <dbReference type="SAM" id="MobiDB-lite"/>
    </source>
</evidence>
<dbReference type="GO" id="GO:0044325">
    <property type="term" value="F:transmembrane transporter binding"/>
    <property type="evidence" value="ECO:0007669"/>
    <property type="project" value="TreeGrafter"/>
</dbReference>
<dbReference type="GO" id="GO:0006887">
    <property type="term" value="P:exocytosis"/>
    <property type="evidence" value="ECO:0007669"/>
    <property type="project" value="InterPro"/>
</dbReference>
<name>A0A8S3ZQL5_9EUPU</name>
<dbReference type="GO" id="GO:0042391">
    <property type="term" value="P:regulation of membrane potential"/>
    <property type="evidence" value="ECO:0007669"/>
    <property type="project" value="TreeGrafter"/>
</dbReference>
<dbReference type="SUPFAM" id="SSF49562">
    <property type="entry name" value="C2 domain (Calcium/lipid-binding domain, CaLB)"/>
    <property type="match status" value="1"/>
</dbReference>
<dbReference type="PANTHER" id="PTHR12157">
    <property type="entry name" value="REGULATING SYNAPTIC MEMBRANE EXOCYTOSIS PROTEIN"/>
    <property type="match status" value="1"/>
</dbReference>
<gene>
    <name evidence="5" type="ORF">CUNI_LOCUS15214</name>
</gene>
<organism evidence="5 6">
    <name type="scientific">Candidula unifasciata</name>
    <dbReference type="NCBI Taxonomy" id="100452"/>
    <lineage>
        <taxon>Eukaryota</taxon>
        <taxon>Metazoa</taxon>
        <taxon>Spiralia</taxon>
        <taxon>Lophotrochozoa</taxon>
        <taxon>Mollusca</taxon>
        <taxon>Gastropoda</taxon>
        <taxon>Heterobranchia</taxon>
        <taxon>Euthyneura</taxon>
        <taxon>Panpulmonata</taxon>
        <taxon>Eupulmonata</taxon>
        <taxon>Stylommatophora</taxon>
        <taxon>Helicina</taxon>
        <taxon>Helicoidea</taxon>
        <taxon>Geomitridae</taxon>
        <taxon>Candidula</taxon>
    </lineage>
</organism>
<dbReference type="InterPro" id="IPR000008">
    <property type="entry name" value="C2_dom"/>
</dbReference>
<dbReference type="PANTHER" id="PTHR12157:SF21">
    <property type="entry name" value="RAB3 INTERACTING MOLECULE, ISOFORM F"/>
    <property type="match status" value="1"/>
</dbReference>
<evidence type="ECO:0000313" key="6">
    <source>
        <dbReference type="Proteomes" id="UP000678393"/>
    </source>
</evidence>
<feature type="non-terminal residue" evidence="5">
    <location>
        <position position="212"/>
    </location>
</feature>
<keyword evidence="1" id="KW-0770">Synapse</keyword>
<dbReference type="InterPro" id="IPR039032">
    <property type="entry name" value="Rim-like"/>
</dbReference>